<evidence type="ECO:0000313" key="7">
    <source>
        <dbReference type="EMBL" id="HGE74983.1"/>
    </source>
</evidence>
<proteinExistence type="inferred from homology"/>
<protein>
    <recommendedName>
        <fullName evidence="6">Exodeoxyribonuclease 7 small subunit</fullName>
        <ecNumber evidence="6">3.1.11.6</ecNumber>
    </recommendedName>
    <alternativeName>
        <fullName evidence="6">Exodeoxyribonuclease VII small subunit</fullName>
        <shortName evidence="6">Exonuclease VII small subunit</shortName>
    </alternativeName>
</protein>
<comment type="catalytic activity">
    <reaction evidence="6">
        <text>Exonucleolytic cleavage in either 5'- to 3'- or 3'- to 5'-direction to yield nucleoside 5'-phosphates.</text>
        <dbReference type="EC" id="3.1.11.6"/>
    </reaction>
</comment>
<dbReference type="PIRSF" id="PIRSF006488">
    <property type="entry name" value="Exonuc_VII_S"/>
    <property type="match status" value="1"/>
</dbReference>
<dbReference type="GO" id="GO:0009318">
    <property type="term" value="C:exodeoxyribonuclease VII complex"/>
    <property type="evidence" value="ECO:0007669"/>
    <property type="project" value="UniProtKB-UniRule"/>
</dbReference>
<dbReference type="PANTHER" id="PTHR34137">
    <property type="entry name" value="EXODEOXYRIBONUCLEASE 7 SMALL SUBUNIT"/>
    <property type="match status" value="1"/>
</dbReference>
<dbReference type="Gene3D" id="1.10.287.1040">
    <property type="entry name" value="Exonuclease VII, small subunit"/>
    <property type="match status" value="1"/>
</dbReference>
<evidence type="ECO:0000256" key="2">
    <source>
        <dbReference type="ARBA" id="ARBA00022490"/>
    </source>
</evidence>
<dbReference type="InterPro" id="IPR037004">
    <property type="entry name" value="Exonuc_VII_ssu_sf"/>
</dbReference>
<dbReference type="NCBIfam" id="TIGR01280">
    <property type="entry name" value="xseB"/>
    <property type="match status" value="1"/>
</dbReference>
<comment type="function">
    <text evidence="6">Bidirectionally degrades single-stranded DNA into large acid-insoluble oligonucleotides, which are then degraded further into small acid-soluble oligonucleotides.</text>
</comment>
<keyword evidence="2 6" id="KW-0963">Cytoplasm</keyword>
<dbReference type="GO" id="GO:0006308">
    <property type="term" value="P:DNA catabolic process"/>
    <property type="evidence" value="ECO:0007669"/>
    <property type="project" value="UniProtKB-UniRule"/>
</dbReference>
<dbReference type="EMBL" id="DTPE01000104">
    <property type="protein sequence ID" value="HGE74983.1"/>
    <property type="molecule type" value="Genomic_DNA"/>
</dbReference>
<dbReference type="Pfam" id="PF02609">
    <property type="entry name" value="Exonuc_VII_S"/>
    <property type="match status" value="1"/>
</dbReference>
<organism evidence="7">
    <name type="scientific">Mesoaciditoga lauensis</name>
    <dbReference type="NCBI Taxonomy" id="1495039"/>
    <lineage>
        <taxon>Bacteria</taxon>
        <taxon>Thermotogati</taxon>
        <taxon>Thermotogota</taxon>
        <taxon>Thermotogae</taxon>
        <taxon>Mesoaciditogales</taxon>
        <taxon>Mesoaciditogaceae</taxon>
        <taxon>Mesoaciditoga</taxon>
    </lineage>
</organism>
<name>A0A7V3RE32_9BACT</name>
<dbReference type="AlphaFoldDB" id="A0A7V3RE32"/>
<dbReference type="PANTHER" id="PTHR34137:SF1">
    <property type="entry name" value="EXODEOXYRIBONUCLEASE 7 SMALL SUBUNIT"/>
    <property type="match status" value="1"/>
</dbReference>
<sequence length="79" mass="9148">MEEKKIDEMSFEEAYTALEETLNSMEKQDIPLEESMQLFKKGVALYRRCKVLIDSASLSVKEVLGDLEKEMEENDDLGR</sequence>
<keyword evidence="4 6" id="KW-0378">Hydrolase</keyword>
<comment type="subunit">
    <text evidence="6">Heterooligomer composed of large and small subunits.</text>
</comment>
<gene>
    <name evidence="6 7" type="primary">xseB</name>
    <name evidence="7" type="ORF">ENX73_02530</name>
</gene>
<dbReference type="HAMAP" id="MF_00337">
    <property type="entry name" value="Exonuc_7_S"/>
    <property type="match status" value="1"/>
</dbReference>
<dbReference type="GO" id="GO:0005829">
    <property type="term" value="C:cytosol"/>
    <property type="evidence" value="ECO:0007669"/>
    <property type="project" value="TreeGrafter"/>
</dbReference>
<dbReference type="SUPFAM" id="SSF116842">
    <property type="entry name" value="XseB-like"/>
    <property type="match status" value="1"/>
</dbReference>
<evidence type="ECO:0000256" key="6">
    <source>
        <dbReference type="HAMAP-Rule" id="MF_00337"/>
    </source>
</evidence>
<evidence type="ECO:0000256" key="3">
    <source>
        <dbReference type="ARBA" id="ARBA00022722"/>
    </source>
</evidence>
<reference evidence="7" key="1">
    <citation type="journal article" date="2020" name="mSystems">
        <title>Genome- and Community-Level Interaction Insights into Carbon Utilization and Element Cycling Functions of Hydrothermarchaeota in Hydrothermal Sediment.</title>
        <authorList>
            <person name="Zhou Z."/>
            <person name="Liu Y."/>
            <person name="Xu W."/>
            <person name="Pan J."/>
            <person name="Luo Z.H."/>
            <person name="Li M."/>
        </authorList>
    </citation>
    <scope>NUCLEOTIDE SEQUENCE [LARGE SCALE GENOMIC DNA]</scope>
    <source>
        <strain evidence="7">SpSt-966</strain>
    </source>
</reference>
<dbReference type="EC" id="3.1.11.6" evidence="6"/>
<comment type="similarity">
    <text evidence="1 6">Belongs to the XseB family.</text>
</comment>
<evidence type="ECO:0000256" key="1">
    <source>
        <dbReference type="ARBA" id="ARBA00009998"/>
    </source>
</evidence>
<keyword evidence="3 6" id="KW-0540">Nuclease</keyword>
<comment type="caution">
    <text evidence="7">The sequence shown here is derived from an EMBL/GenBank/DDBJ whole genome shotgun (WGS) entry which is preliminary data.</text>
</comment>
<evidence type="ECO:0000256" key="5">
    <source>
        <dbReference type="ARBA" id="ARBA00022839"/>
    </source>
</evidence>
<dbReference type="GO" id="GO:0008855">
    <property type="term" value="F:exodeoxyribonuclease VII activity"/>
    <property type="evidence" value="ECO:0007669"/>
    <property type="project" value="UniProtKB-UniRule"/>
</dbReference>
<keyword evidence="5 6" id="KW-0269">Exonuclease</keyword>
<accession>A0A7V3RE32</accession>
<evidence type="ECO:0000256" key="4">
    <source>
        <dbReference type="ARBA" id="ARBA00022801"/>
    </source>
</evidence>
<comment type="subcellular location">
    <subcellularLocation>
        <location evidence="6">Cytoplasm</location>
    </subcellularLocation>
</comment>
<dbReference type="InterPro" id="IPR003761">
    <property type="entry name" value="Exonuc_VII_S"/>
</dbReference>